<evidence type="ECO:0000256" key="6">
    <source>
        <dbReference type="ARBA" id="ARBA00022753"/>
    </source>
</evidence>
<dbReference type="Proteomes" id="UP001141552">
    <property type="component" value="Unassembled WGS sequence"/>
</dbReference>
<name>A0A9Q0G9X9_9ROSI</name>
<evidence type="ECO:0000256" key="10">
    <source>
        <dbReference type="SAM" id="Phobius"/>
    </source>
</evidence>
<evidence type="ECO:0000256" key="11">
    <source>
        <dbReference type="SAM" id="SignalP"/>
    </source>
</evidence>
<evidence type="ECO:0000256" key="8">
    <source>
        <dbReference type="ARBA" id="ARBA00023034"/>
    </source>
</evidence>
<feature type="transmembrane region" description="Helical" evidence="10">
    <location>
        <begin position="83"/>
        <end position="105"/>
    </location>
</feature>
<keyword evidence="8" id="KW-0333">Golgi apparatus</keyword>
<dbReference type="GO" id="GO:0010008">
    <property type="term" value="C:endosome membrane"/>
    <property type="evidence" value="ECO:0007669"/>
    <property type="project" value="UniProtKB-SubCell"/>
</dbReference>
<feature type="signal peptide" evidence="11">
    <location>
        <begin position="1"/>
        <end position="15"/>
    </location>
</feature>
<dbReference type="AlphaFoldDB" id="A0A9Q0G9X9"/>
<keyword evidence="4 10" id="KW-0812">Transmembrane</keyword>
<keyword evidence="9 10" id="KW-0472">Membrane</keyword>
<dbReference type="GO" id="GO:0000139">
    <property type="term" value="C:Golgi membrane"/>
    <property type="evidence" value="ECO:0007669"/>
    <property type="project" value="UniProtKB-SubCell"/>
</dbReference>
<dbReference type="OrthoDB" id="1666796at2759"/>
<accession>A0A9Q0G9X9</accession>
<evidence type="ECO:0000313" key="13">
    <source>
        <dbReference type="Proteomes" id="UP001141552"/>
    </source>
</evidence>
<evidence type="ECO:0000256" key="9">
    <source>
        <dbReference type="ARBA" id="ARBA00023136"/>
    </source>
</evidence>
<evidence type="ECO:0000256" key="2">
    <source>
        <dbReference type="ARBA" id="ARBA00004653"/>
    </source>
</evidence>
<evidence type="ECO:0000313" key="12">
    <source>
        <dbReference type="EMBL" id="KAJ4844854.1"/>
    </source>
</evidence>
<protein>
    <submittedName>
        <fullName evidence="12">Uncharacterized protein</fullName>
    </submittedName>
</protein>
<proteinExistence type="inferred from homology"/>
<evidence type="ECO:0000256" key="7">
    <source>
        <dbReference type="ARBA" id="ARBA00022989"/>
    </source>
</evidence>
<keyword evidence="5 11" id="KW-0732">Signal</keyword>
<dbReference type="InterPro" id="IPR004240">
    <property type="entry name" value="EMP70"/>
</dbReference>
<comment type="similarity">
    <text evidence="3">Belongs to the nonaspanin (TM9SF) (TC 9.A.2) family.</text>
</comment>
<organism evidence="12 13">
    <name type="scientific">Turnera subulata</name>
    <dbReference type="NCBI Taxonomy" id="218843"/>
    <lineage>
        <taxon>Eukaryota</taxon>
        <taxon>Viridiplantae</taxon>
        <taxon>Streptophyta</taxon>
        <taxon>Embryophyta</taxon>
        <taxon>Tracheophyta</taxon>
        <taxon>Spermatophyta</taxon>
        <taxon>Magnoliopsida</taxon>
        <taxon>eudicotyledons</taxon>
        <taxon>Gunneridae</taxon>
        <taxon>Pentapetalae</taxon>
        <taxon>rosids</taxon>
        <taxon>fabids</taxon>
        <taxon>Malpighiales</taxon>
        <taxon>Passifloraceae</taxon>
        <taxon>Turnera</taxon>
    </lineage>
</organism>
<evidence type="ECO:0000256" key="1">
    <source>
        <dbReference type="ARBA" id="ARBA00004337"/>
    </source>
</evidence>
<comment type="subcellular location">
    <subcellularLocation>
        <location evidence="1">Endosome membrane</location>
        <topology evidence="1">Multi-pass membrane protein</topology>
    </subcellularLocation>
    <subcellularLocation>
        <location evidence="2">Golgi apparatus membrane</location>
        <topology evidence="2">Multi-pass membrane protein</topology>
    </subcellularLocation>
</comment>
<keyword evidence="6" id="KW-0967">Endosome</keyword>
<reference evidence="12" key="1">
    <citation type="submission" date="2022-02" db="EMBL/GenBank/DDBJ databases">
        <authorList>
            <person name="Henning P.M."/>
            <person name="McCubbin A.G."/>
            <person name="Shore J.S."/>
        </authorList>
    </citation>
    <scope>NUCLEOTIDE SEQUENCE</scope>
    <source>
        <strain evidence="12">F60SS</strain>
        <tissue evidence="12">Leaves</tissue>
    </source>
</reference>
<dbReference type="Pfam" id="PF02990">
    <property type="entry name" value="EMP70"/>
    <property type="match status" value="1"/>
</dbReference>
<keyword evidence="7 10" id="KW-1133">Transmembrane helix</keyword>
<feature type="transmembrane region" description="Helical" evidence="10">
    <location>
        <begin position="60"/>
        <end position="76"/>
    </location>
</feature>
<reference evidence="12" key="2">
    <citation type="journal article" date="2023" name="Plants (Basel)">
        <title>Annotation of the Turnera subulata (Passifloraceae) Draft Genome Reveals the S-Locus Evolved after the Divergence of Turneroideae from Passifloroideae in a Stepwise Manner.</title>
        <authorList>
            <person name="Henning P.M."/>
            <person name="Roalson E.H."/>
            <person name="Mir W."/>
            <person name="McCubbin A.G."/>
            <person name="Shore J.S."/>
        </authorList>
    </citation>
    <scope>NUCLEOTIDE SEQUENCE</scope>
    <source>
        <strain evidence="12">F60SS</strain>
    </source>
</reference>
<keyword evidence="13" id="KW-1185">Reference proteome</keyword>
<feature type="chain" id="PRO_5040375958" evidence="11">
    <location>
        <begin position="16"/>
        <end position="137"/>
    </location>
</feature>
<dbReference type="EMBL" id="JAKUCV010001846">
    <property type="protein sequence ID" value="KAJ4844854.1"/>
    <property type="molecule type" value="Genomic_DNA"/>
</dbReference>
<gene>
    <name evidence="12" type="ORF">Tsubulata_021832</name>
</gene>
<evidence type="ECO:0000256" key="4">
    <source>
        <dbReference type="ARBA" id="ARBA00022692"/>
    </source>
</evidence>
<sequence>MSHLLLLVFILPVLALLSLEPTIASPSSHPLQCGGSSLSLRQQSASSTQSQVLLSHALKVSHRICFIVLAFVGILYPCSRGTLWTSFVFLYTLTCVVGGYTAAAFHNQFPETGCIRKKKNCFSIACEPFPFHESKIL</sequence>
<evidence type="ECO:0000256" key="3">
    <source>
        <dbReference type="ARBA" id="ARBA00005227"/>
    </source>
</evidence>
<comment type="caution">
    <text evidence="12">The sequence shown here is derived from an EMBL/GenBank/DDBJ whole genome shotgun (WGS) entry which is preliminary data.</text>
</comment>
<evidence type="ECO:0000256" key="5">
    <source>
        <dbReference type="ARBA" id="ARBA00022729"/>
    </source>
</evidence>